<dbReference type="OrthoDB" id="5458908at2"/>
<keyword evidence="1" id="KW-0732">Signal</keyword>
<feature type="signal peptide" evidence="1">
    <location>
        <begin position="1"/>
        <end position="22"/>
    </location>
</feature>
<evidence type="ECO:0000313" key="2">
    <source>
        <dbReference type="EMBL" id="AFM25243.1"/>
    </source>
</evidence>
<dbReference type="EMBL" id="CP003360">
    <property type="protein sequence ID" value="AFM25243.1"/>
    <property type="molecule type" value="Genomic_DNA"/>
</dbReference>
<dbReference type="RefSeq" id="WP_014810385.1">
    <property type="nucleotide sequence ID" value="NC_018025.1"/>
</dbReference>
<gene>
    <name evidence="2" type="ordered locus">Desti_2563</name>
</gene>
<accession>I4C6Q2</accession>
<reference evidence="3" key="1">
    <citation type="submission" date="2012-06" db="EMBL/GenBank/DDBJ databases">
        <title>Complete sequence of chromosome of Desulfomonile tiedjei DSM 6799.</title>
        <authorList>
            <person name="Lucas S."/>
            <person name="Copeland A."/>
            <person name="Lapidus A."/>
            <person name="Glavina del Rio T."/>
            <person name="Dalin E."/>
            <person name="Tice H."/>
            <person name="Bruce D."/>
            <person name="Goodwin L."/>
            <person name="Pitluck S."/>
            <person name="Peters L."/>
            <person name="Ovchinnikova G."/>
            <person name="Zeytun A."/>
            <person name="Lu M."/>
            <person name="Kyrpides N."/>
            <person name="Mavromatis K."/>
            <person name="Ivanova N."/>
            <person name="Brettin T."/>
            <person name="Detter J.C."/>
            <person name="Han C."/>
            <person name="Larimer F."/>
            <person name="Land M."/>
            <person name="Hauser L."/>
            <person name="Markowitz V."/>
            <person name="Cheng J.-F."/>
            <person name="Hugenholtz P."/>
            <person name="Woyke T."/>
            <person name="Wu D."/>
            <person name="Spring S."/>
            <person name="Schroeder M."/>
            <person name="Brambilla E."/>
            <person name="Klenk H.-P."/>
            <person name="Eisen J.A."/>
        </authorList>
    </citation>
    <scope>NUCLEOTIDE SEQUENCE [LARGE SCALE GENOMIC DNA]</scope>
    <source>
        <strain evidence="3">ATCC 49306 / DSM 6799 / DCB-1</strain>
    </source>
</reference>
<dbReference type="eggNOG" id="ENOG50319CS">
    <property type="taxonomic scope" value="Bacteria"/>
</dbReference>
<dbReference type="STRING" id="706587.Desti_2563"/>
<dbReference type="Proteomes" id="UP000006055">
    <property type="component" value="Chromosome"/>
</dbReference>
<evidence type="ECO:0000313" key="3">
    <source>
        <dbReference type="Proteomes" id="UP000006055"/>
    </source>
</evidence>
<protein>
    <submittedName>
        <fullName evidence="2">Uncharacterized protein</fullName>
    </submittedName>
</protein>
<sequence>MYGKSAALVTVMILLLTVTAFAQRDISGNYEASVMGSTIRANIEQNGSNIQGVAHVYSAGKKNTYHFSGVTDGNRFQASHYSGHVFSGNVTPQGDLVGVLRTKGGHKVSVHASRRN</sequence>
<organism evidence="2 3">
    <name type="scientific">Desulfomonile tiedjei (strain ATCC 49306 / DSM 6799 / DCB-1)</name>
    <dbReference type="NCBI Taxonomy" id="706587"/>
    <lineage>
        <taxon>Bacteria</taxon>
        <taxon>Pseudomonadati</taxon>
        <taxon>Thermodesulfobacteriota</taxon>
        <taxon>Desulfomonilia</taxon>
        <taxon>Desulfomonilales</taxon>
        <taxon>Desulfomonilaceae</taxon>
        <taxon>Desulfomonile</taxon>
    </lineage>
</organism>
<proteinExistence type="predicted"/>
<keyword evidence="3" id="KW-1185">Reference proteome</keyword>
<dbReference type="HOGENOM" id="CLU_2092895_0_0_7"/>
<feature type="chain" id="PRO_5003687016" evidence="1">
    <location>
        <begin position="23"/>
        <end position="116"/>
    </location>
</feature>
<evidence type="ECO:0000256" key="1">
    <source>
        <dbReference type="SAM" id="SignalP"/>
    </source>
</evidence>
<name>I4C6Q2_DESTA</name>
<dbReference type="KEGG" id="dti:Desti_2563"/>
<dbReference type="AlphaFoldDB" id="I4C6Q2"/>